<sequence>MSDFAGVWRLDGAPVAPGDIQRLGQALDARGIGPVRVWQDGPVAIVHRQHVFTPQDADEAMPWVGASGAVLAADVRLAARQELASALQHPANVTLPDGVLLLEALQCWDTAALPRLHGCYALALYRPDRHRLLLARDPIGLRSLFVHRGPHLIAFATRLRALLALPQVPKDLDERALADKLIMDRARPERTIYRAIDRVPMAHAVVLTPEATHCQRWWSPPEAGSLRLRNDAEVEAAAAEVLDRAVADALRARGPVATCLTGGLDSGSITLSAARQQAPSPLLVLTRQPLPATAAATATHYYDESPRARRLAASHPGIDWHLVGDDDADWGEHDPACWWREGAQPVRSPSNMAWFFPLYRFLHARGSQVMLGGELGNAFFSYDGLLRLPQLARQRQWRVLAGQVGALAGSLGLSRRKTVQRYLLRPFAPVALLRLWHGLPAAVWEAQAALQPALAQSLGMQQSLDRSRYRLRLGGGHTSLPTFREWMLGDAGPMDLVNTLRAVSGVDTRYPLADRRVIEFFGSLPLDQFLRDGVSRSLPRRLLAARGAPPEIHANRAVGVQQGDWFARLNAQRDALHAQLSQARTSPLANRVVDLQRLQALLDHWPQDAAAAEARRFEYLQLLASGLQMAGFLAWHERGGA</sequence>
<organism evidence="11 13">
    <name type="scientific">Xanthomonas citri pv. citri</name>
    <dbReference type="NCBI Taxonomy" id="611301"/>
    <lineage>
        <taxon>Bacteria</taxon>
        <taxon>Pseudomonadati</taxon>
        <taxon>Pseudomonadota</taxon>
        <taxon>Gammaproteobacteria</taxon>
        <taxon>Lysobacterales</taxon>
        <taxon>Lysobacteraceae</taxon>
        <taxon>Xanthomonas</taxon>
    </lineage>
</organism>
<dbReference type="PANTHER" id="PTHR43284:SF1">
    <property type="entry name" value="ASPARAGINE SYNTHETASE"/>
    <property type="match status" value="1"/>
</dbReference>
<dbReference type="Gene3D" id="3.60.20.10">
    <property type="entry name" value="Glutamine Phosphoribosylpyrophosphate, subunit 1, domain 1"/>
    <property type="match status" value="1"/>
</dbReference>
<keyword evidence="5 8" id="KW-0067">ATP-binding</keyword>
<dbReference type="Proteomes" id="UP000653002">
    <property type="component" value="Unassembled WGS sequence"/>
</dbReference>
<keyword evidence="13" id="KW-1185">Reference proteome</keyword>
<evidence type="ECO:0000259" key="10">
    <source>
        <dbReference type="Pfam" id="PF13537"/>
    </source>
</evidence>
<feature type="binding site" evidence="8">
    <location>
        <position position="97"/>
    </location>
    <ligand>
        <name>L-glutamine</name>
        <dbReference type="ChEBI" id="CHEBI:58359"/>
    </ligand>
</feature>
<evidence type="ECO:0000313" key="13">
    <source>
        <dbReference type="Proteomes" id="UP000052230"/>
    </source>
</evidence>
<gene>
    <name evidence="11" type="primary">asn</name>
    <name evidence="12" type="ORF">GUH15_13955</name>
    <name evidence="11" type="ORF">XAC3562_10072</name>
</gene>
<comment type="caution">
    <text evidence="11">The sequence shown here is derived from an EMBL/GenBank/DDBJ whole genome shotgun (WGS) entry which is preliminary data.</text>
</comment>
<evidence type="ECO:0000256" key="5">
    <source>
        <dbReference type="ARBA" id="ARBA00022840"/>
    </source>
</evidence>
<evidence type="ECO:0000256" key="4">
    <source>
        <dbReference type="ARBA" id="ARBA00022741"/>
    </source>
</evidence>
<evidence type="ECO:0000256" key="8">
    <source>
        <dbReference type="PIRSR" id="PIRSR001589-2"/>
    </source>
</evidence>
<dbReference type="KEGG" id="xcf:J172_00162"/>
<dbReference type="KEGG" id="xcu:J159_00169"/>
<feature type="domain" description="Glutamine amidotransferase type-2" evidence="10">
    <location>
        <begin position="67"/>
        <end position="164"/>
    </location>
</feature>
<comment type="similarity">
    <text evidence="2">Belongs to the asparagine synthetase family.</text>
</comment>
<dbReference type="KEGG" id="xcr:J163_00168"/>
<dbReference type="EMBL" id="CCXZ01000001">
    <property type="protein sequence ID" value="CEG14132.1"/>
    <property type="molecule type" value="Genomic_DNA"/>
</dbReference>
<dbReference type="EC" id="6.3.5.4" evidence="3"/>
<dbReference type="InterPro" id="IPR001962">
    <property type="entry name" value="Asn_synthase"/>
</dbReference>
<dbReference type="EMBL" id="JAABFR010001117">
    <property type="protein sequence ID" value="MBD4337143.1"/>
    <property type="molecule type" value="Genomic_DNA"/>
</dbReference>
<accession>A0A0U5F993</accession>
<reference evidence="12" key="2">
    <citation type="submission" date="2020-01" db="EMBL/GenBank/DDBJ databases">
        <authorList>
            <person name="Richard D."/>
        </authorList>
    </citation>
    <scope>NUCLEOTIDE SEQUENCE</scope>
    <source>
        <strain evidence="12">JP541</strain>
    </source>
</reference>
<dbReference type="RefSeq" id="WP_011050057.1">
    <property type="nucleotide sequence ID" value="NZ_CAVLHM010000022.1"/>
</dbReference>
<evidence type="ECO:0000313" key="12">
    <source>
        <dbReference type="EMBL" id="MBD4337143.1"/>
    </source>
</evidence>
<evidence type="ECO:0000256" key="3">
    <source>
        <dbReference type="ARBA" id="ARBA00012737"/>
    </source>
</evidence>
<dbReference type="AlphaFoldDB" id="A0A0U5F993"/>
<dbReference type="InterPro" id="IPR033738">
    <property type="entry name" value="AsnB_N"/>
</dbReference>
<comment type="catalytic activity">
    <reaction evidence="7">
        <text>L-aspartate + L-glutamine + ATP + H2O = L-asparagine + L-glutamate + AMP + diphosphate + H(+)</text>
        <dbReference type="Rhea" id="RHEA:12228"/>
        <dbReference type="ChEBI" id="CHEBI:15377"/>
        <dbReference type="ChEBI" id="CHEBI:15378"/>
        <dbReference type="ChEBI" id="CHEBI:29985"/>
        <dbReference type="ChEBI" id="CHEBI:29991"/>
        <dbReference type="ChEBI" id="CHEBI:30616"/>
        <dbReference type="ChEBI" id="CHEBI:33019"/>
        <dbReference type="ChEBI" id="CHEBI:58048"/>
        <dbReference type="ChEBI" id="CHEBI:58359"/>
        <dbReference type="ChEBI" id="CHEBI:456215"/>
        <dbReference type="EC" id="6.3.5.4"/>
    </reaction>
</comment>
<dbReference type="InterPro" id="IPR017932">
    <property type="entry name" value="GATase_2_dom"/>
</dbReference>
<proteinExistence type="inferred from homology"/>
<dbReference type="InterPro" id="IPR029055">
    <property type="entry name" value="Ntn_hydrolases_N"/>
</dbReference>
<dbReference type="Proteomes" id="UP000052230">
    <property type="component" value="Unassembled WGS sequence"/>
</dbReference>
<dbReference type="GO" id="GO:0005524">
    <property type="term" value="F:ATP binding"/>
    <property type="evidence" value="ECO:0007669"/>
    <property type="project" value="UniProtKB-KW"/>
</dbReference>
<evidence type="ECO:0000256" key="1">
    <source>
        <dbReference type="ARBA" id="ARBA00005187"/>
    </source>
</evidence>
<dbReference type="GeneID" id="66909276"/>
<evidence type="ECO:0000256" key="2">
    <source>
        <dbReference type="ARBA" id="ARBA00005752"/>
    </source>
</evidence>
<keyword evidence="4 8" id="KW-0547">Nucleotide-binding</keyword>
<dbReference type="Pfam" id="PF00733">
    <property type="entry name" value="Asn_synthase"/>
    <property type="match status" value="1"/>
</dbReference>
<evidence type="ECO:0000256" key="6">
    <source>
        <dbReference type="ARBA" id="ARBA00022962"/>
    </source>
</evidence>
<dbReference type="InterPro" id="IPR051786">
    <property type="entry name" value="ASN_synthetase/amidase"/>
</dbReference>
<evidence type="ECO:0000313" key="11">
    <source>
        <dbReference type="EMBL" id="CEG14132.1"/>
    </source>
</evidence>
<dbReference type="OMA" id="YRAIDRV"/>
<dbReference type="Pfam" id="PF13537">
    <property type="entry name" value="GATase_7"/>
    <property type="match status" value="1"/>
</dbReference>
<keyword evidence="6" id="KW-0315">Glutamine amidotransferase</keyword>
<dbReference type="InterPro" id="IPR006426">
    <property type="entry name" value="Asn_synth_AEB"/>
</dbReference>
<dbReference type="InterPro" id="IPR014729">
    <property type="entry name" value="Rossmann-like_a/b/a_fold"/>
</dbReference>
<dbReference type="CDD" id="cd00712">
    <property type="entry name" value="AsnB"/>
    <property type="match status" value="1"/>
</dbReference>
<dbReference type="KEGG" id="xcm:J164_00168"/>
<protein>
    <recommendedName>
        <fullName evidence="3">asparagine synthase (glutamine-hydrolyzing)</fullName>
        <ecNumber evidence="3">6.3.5.4</ecNumber>
    </recommendedName>
</protein>
<dbReference type="SUPFAM" id="SSF52402">
    <property type="entry name" value="Adenine nucleotide alpha hydrolases-like"/>
    <property type="match status" value="1"/>
</dbReference>
<evidence type="ECO:0000256" key="7">
    <source>
        <dbReference type="ARBA" id="ARBA00048741"/>
    </source>
</evidence>
<dbReference type="KEGG" id="xcw:J162_00168"/>
<feature type="domain" description="Asparagine synthetase" evidence="9">
    <location>
        <begin position="239"/>
        <end position="636"/>
    </location>
</feature>
<evidence type="ECO:0000259" key="9">
    <source>
        <dbReference type="Pfam" id="PF00733"/>
    </source>
</evidence>
<dbReference type="PATRIC" id="fig|434928.28.peg.67"/>
<dbReference type="GO" id="GO:0004066">
    <property type="term" value="F:asparagine synthase (glutamine-hydrolyzing) activity"/>
    <property type="evidence" value="ECO:0007669"/>
    <property type="project" value="UniProtKB-EC"/>
</dbReference>
<dbReference type="Gene3D" id="3.40.50.620">
    <property type="entry name" value="HUPs"/>
    <property type="match status" value="2"/>
</dbReference>
<dbReference type="PIRSF" id="PIRSF001589">
    <property type="entry name" value="Asn_synthetase_glu-h"/>
    <property type="match status" value="1"/>
</dbReference>
<dbReference type="GO" id="GO:0006529">
    <property type="term" value="P:asparagine biosynthetic process"/>
    <property type="evidence" value="ECO:0007669"/>
    <property type="project" value="InterPro"/>
</dbReference>
<dbReference type="KEGG" id="xcn:J169_00167"/>
<comment type="pathway">
    <text evidence="1">Amino-acid biosynthesis; L-asparagine biosynthesis; L-asparagine from L-aspartate (L-Gln route): step 1/1.</text>
</comment>
<name>A0A0U5F993_XANCI</name>
<dbReference type="PANTHER" id="PTHR43284">
    <property type="entry name" value="ASPARAGINE SYNTHETASE (GLUTAMINE-HYDROLYZING)"/>
    <property type="match status" value="1"/>
</dbReference>
<dbReference type="SUPFAM" id="SSF56235">
    <property type="entry name" value="N-terminal nucleophile aminohydrolases (Ntn hydrolases)"/>
    <property type="match status" value="1"/>
</dbReference>
<reference evidence="11 13" key="1">
    <citation type="submission" date="2014-09" db="EMBL/GenBank/DDBJ databases">
        <authorList>
            <person name="Regsiter A."/>
        </authorList>
    </citation>
    <scope>NUCLEOTIDE SEQUENCE [LARGE SCALE GENOMIC DNA]</scope>
</reference>